<comment type="caution">
    <text evidence="2">The sequence shown here is derived from an EMBL/GenBank/DDBJ whole genome shotgun (WGS) entry which is preliminary data.</text>
</comment>
<dbReference type="AlphaFoldDB" id="A0A7W9LGZ4"/>
<evidence type="ECO:0000256" key="1">
    <source>
        <dbReference type="SAM" id="Phobius"/>
    </source>
</evidence>
<dbReference type="RefSeq" id="WP_185076370.1">
    <property type="nucleotide sequence ID" value="NZ_JACHMB010000001.1"/>
</dbReference>
<sequence>MGSERPENIQAEWSDTSGTITVDGGSCVLEATPEALTLRIEAEDEDGMQRLQTLLTRNITRMGRRDSLAVAWNRTDANAETAPATGTARVAKARGRHTVLGLALVAVLAVGVHVGLAAGILAIPHWAGLGADVVLVALLVKVGLVATHVWRRRPSARAR</sequence>
<evidence type="ECO:0000313" key="3">
    <source>
        <dbReference type="Proteomes" id="UP000579153"/>
    </source>
</evidence>
<keyword evidence="1" id="KW-1133">Transmembrane helix</keyword>
<keyword evidence="3" id="KW-1185">Reference proteome</keyword>
<gene>
    <name evidence="2" type="ORF">HD596_010205</name>
</gene>
<dbReference type="Gene3D" id="3.30.310.50">
    <property type="entry name" value="Alpha-D-phosphohexomutase, C-terminal domain"/>
    <property type="match status" value="1"/>
</dbReference>
<organism evidence="2 3">
    <name type="scientific">Nonomuraea jabiensis</name>
    <dbReference type="NCBI Taxonomy" id="882448"/>
    <lineage>
        <taxon>Bacteria</taxon>
        <taxon>Bacillati</taxon>
        <taxon>Actinomycetota</taxon>
        <taxon>Actinomycetes</taxon>
        <taxon>Streptosporangiales</taxon>
        <taxon>Streptosporangiaceae</taxon>
        <taxon>Nonomuraea</taxon>
    </lineage>
</organism>
<feature type="transmembrane region" description="Helical" evidence="1">
    <location>
        <begin position="99"/>
        <end position="123"/>
    </location>
</feature>
<feature type="transmembrane region" description="Helical" evidence="1">
    <location>
        <begin position="129"/>
        <end position="150"/>
    </location>
</feature>
<name>A0A7W9LGZ4_9ACTN</name>
<dbReference type="EMBL" id="JACHMB010000001">
    <property type="protein sequence ID" value="MBB5783449.1"/>
    <property type="molecule type" value="Genomic_DNA"/>
</dbReference>
<evidence type="ECO:0000313" key="2">
    <source>
        <dbReference type="EMBL" id="MBB5783449.1"/>
    </source>
</evidence>
<keyword evidence="1" id="KW-0812">Transmembrane</keyword>
<protein>
    <recommendedName>
        <fullName evidence="4">DUF2218 domain-containing protein</fullName>
    </recommendedName>
</protein>
<evidence type="ECO:0008006" key="4">
    <source>
        <dbReference type="Google" id="ProtNLM"/>
    </source>
</evidence>
<dbReference type="InterPro" id="IPR014543">
    <property type="entry name" value="UCP028291"/>
</dbReference>
<proteinExistence type="predicted"/>
<dbReference type="Proteomes" id="UP000579153">
    <property type="component" value="Unassembled WGS sequence"/>
</dbReference>
<keyword evidence="1" id="KW-0472">Membrane</keyword>
<reference evidence="2 3" key="1">
    <citation type="submission" date="2020-08" db="EMBL/GenBank/DDBJ databases">
        <title>Sequencing the genomes of 1000 actinobacteria strains.</title>
        <authorList>
            <person name="Klenk H.-P."/>
        </authorList>
    </citation>
    <scope>NUCLEOTIDE SEQUENCE [LARGE SCALE GENOMIC DNA]</scope>
    <source>
        <strain evidence="2 3">DSM 45507</strain>
    </source>
</reference>
<accession>A0A7W9LGZ4</accession>
<dbReference type="Pfam" id="PF09981">
    <property type="entry name" value="DUF2218"/>
    <property type="match status" value="1"/>
</dbReference>